<dbReference type="Pfam" id="PF07690">
    <property type="entry name" value="MFS_1"/>
    <property type="match status" value="1"/>
</dbReference>
<evidence type="ECO:0000256" key="4">
    <source>
        <dbReference type="ARBA" id="ARBA00022989"/>
    </source>
</evidence>
<feature type="transmembrane region" description="Helical" evidence="6">
    <location>
        <begin position="517"/>
        <end position="534"/>
    </location>
</feature>
<dbReference type="PANTHER" id="PTHR43702:SF11">
    <property type="entry name" value="L-FUCOSE-PROTON SYMPORTER"/>
    <property type="match status" value="1"/>
</dbReference>
<keyword evidence="4 6" id="KW-1133">Transmembrane helix</keyword>
<accession>A0A6C2U2W9</accession>
<keyword evidence="8" id="KW-1185">Reference proteome</keyword>
<keyword evidence="3 6" id="KW-0812">Transmembrane</keyword>
<dbReference type="AlphaFoldDB" id="A0A6C2U2W9"/>
<dbReference type="SUPFAM" id="SSF103473">
    <property type="entry name" value="MFS general substrate transporter"/>
    <property type="match status" value="2"/>
</dbReference>
<dbReference type="PANTHER" id="PTHR43702">
    <property type="entry name" value="L-FUCOSE-PROTON SYMPORTER"/>
    <property type="match status" value="1"/>
</dbReference>
<protein>
    <submittedName>
        <fullName evidence="7">L-fucose-proton symporter</fullName>
    </submittedName>
</protein>
<dbReference type="Proteomes" id="UP000366872">
    <property type="component" value="Unassembled WGS sequence"/>
</dbReference>
<feature type="transmembrane region" description="Helical" evidence="6">
    <location>
        <begin position="85"/>
        <end position="106"/>
    </location>
</feature>
<feature type="transmembrane region" description="Helical" evidence="6">
    <location>
        <begin position="112"/>
        <end position="134"/>
    </location>
</feature>
<evidence type="ECO:0000256" key="1">
    <source>
        <dbReference type="ARBA" id="ARBA00004429"/>
    </source>
</evidence>
<feature type="transmembrane region" description="Helical" evidence="6">
    <location>
        <begin position="155"/>
        <end position="172"/>
    </location>
</feature>
<evidence type="ECO:0000256" key="5">
    <source>
        <dbReference type="ARBA" id="ARBA00023136"/>
    </source>
</evidence>
<feature type="transmembrane region" description="Helical" evidence="6">
    <location>
        <begin position="402"/>
        <end position="420"/>
    </location>
</feature>
<dbReference type="Gene3D" id="1.20.1250.20">
    <property type="entry name" value="MFS general substrate transporter like domains"/>
    <property type="match status" value="2"/>
</dbReference>
<evidence type="ECO:0000313" key="7">
    <source>
        <dbReference type="EMBL" id="VGO14342.1"/>
    </source>
</evidence>
<dbReference type="InterPro" id="IPR036259">
    <property type="entry name" value="MFS_trans_sf"/>
</dbReference>
<dbReference type="InterPro" id="IPR050375">
    <property type="entry name" value="MFS_TsgA-like"/>
</dbReference>
<dbReference type="GO" id="GO:0022857">
    <property type="term" value="F:transmembrane transporter activity"/>
    <property type="evidence" value="ECO:0007669"/>
    <property type="project" value="InterPro"/>
</dbReference>
<feature type="transmembrane region" description="Helical" evidence="6">
    <location>
        <begin position="493"/>
        <end position="510"/>
    </location>
</feature>
<gene>
    <name evidence="7" type="primary">fucP_4</name>
    <name evidence="7" type="ORF">PDESU_02901</name>
</gene>
<dbReference type="EMBL" id="CAAHFG010000001">
    <property type="protein sequence ID" value="VGO14342.1"/>
    <property type="molecule type" value="Genomic_DNA"/>
</dbReference>
<comment type="subcellular location">
    <subcellularLocation>
        <location evidence="1">Cell inner membrane</location>
        <topology evidence="1">Multi-pass membrane protein</topology>
    </subcellularLocation>
</comment>
<reference evidence="7 8" key="1">
    <citation type="submission" date="2019-04" db="EMBL/GenBank/DDBJ databases">
        <authorList>
            <person name="Van Vliet M D."/>
        </authorList>
    </citation>
    <scope>NUCLEOTIDE SEQUENCE [LARGE SCALE GENOMIC DNA]</scope>
    <source>
        <strain evidence="7 8">F1</strain>
    </source>
</reference>
<proteinExistence type="predicted"/>
<evidence type="ECO:0000256" key="2">
    <source>
        <dbReference type="ARBA" id="ARBA00022475"/>
    </source>
</evidence>
<feature type="transmembrane region" description="Helical" evidence="6">
    <location>
        <begin position="611"/>
        <end position="630"/>
    </location>
</feature>
<evidence type="ECO:0000256" key="3">
    <source>
        <dbReference type="ARBA" id="ARBA00022692"/>
    </source>
</evidence>
<evidence type="ECO:0000313" key="8">
    <source>
        <dbReference type="Proteomes" id="UP000366872"/>
    </source>
</evidence>
<feature type="transmembrane region" description="Helical" evidence="6">
    <location>
        <begin position="56"/>
        <end position="76"/>
    </location>
</feature>
<evidence type="ECO:0000256" key="6">
    <source>
        <dbReference type="SAM" id="Phobius"/>
    </source>
</evidence>
<dbReference type="InterPro" id="IPR011701">
    <property type="entry name" value="MFS"/>
</dbReference>
<feature type="transmembrane region" description="Helical" evidence="6">
    <location>
        <begin position="452"/>
        <end position="473"/>
    </location>
</feature>
<sequence>MDNSGKKTPVVPPELLLTFVLVTILFPLWGFANDITNPMVAAFKNILLLSNFESSLVQAAFYGGYALMAIPAALFIKKFSYKKGVVLGLALYSFACLMFIPSGLAMSYPLFLLSYLIMTSGLSFLETTANPYILSMGDEATATRRLNLAQAFNPMGSIVGMFVASMFILASLDGTSETARRQMETLAKEGTPVHLQELAGQIGTADALAAVVATADWQDSKKLYKKAGELSASLKDGTFLLDNANAAQADEVAAALAAQPKGNKFKAAADAVAVVLQIKGKPQPTPAEAQRNDLFVGDRGLELTLALNREQPLLAQAGEWENIDQHFAEAVAPAAGLAAMFGPAATVDAAKATALVAQVRQELAAAQGALEGIPTDGLKDYFAAAGTGLSTIQKADLGIVSTPYALMGGFLILVVALFAWKLPAKTQGEHQDDQGGMDVGGTVKRLFKNATYIEGVVAQTFYVGAQIMCWTFIVQYGSMELGLSKATAQNCNILAMVIFVSSRFVCTFLMHYISSGALLTILASGAILLTTGTIFVEGYAGLYCLIGVSACMSLMFPTIYGIALDGLGDDAKLGSAGLILAIGGGCIMTPLQGRIIDLPAIDLGFMELASVRASFALPLICFVVIALYGWRTFSIHHKKETV</sequence>
<feature type="transmembrane region" description="Helical" evidence="6">
    <location>
        <begin position="573"/>
        <end position="591"/>
    </location>
</feature>
<keyword evidence="2" id="KW-1003">Cell membrane</keyword>
<keyword evidence="5 6" id="KW-0472">Membrane</keyword>
<organism evidence="7 8">
    <name type="scientific">Pontiella desulfatans</name>
    <dbReference type="NCBI Taxonomy" id="2750659"/>
    <lineage>
        <taxon>Bacteria</taxon>
        <taxon>Pseudomonadati</taxon>
        <taxon>Kiritimatiellota</taxon>
        <taxon>Kiritimatiellia</taxon>
        <taxon>Kiritimatiellales</taxon>
        <taxon>Pontiellaceae</taxon>
        <taxon>Pontiella</taxon>
    </lineage>
</organism>
<dbReference type="GO" id="GO:0005886">
    <property type="term" value="C:plasma membrane"/>
    <property type="evidence" value="ECO:0007669"/>
    <property type="project" value="UniProtKB-SubCell"/>
</dbReference>
<name>A0A6C2U2W9_PONDE</name>
<feature type="transmembrane region" description="Helical" evidence="6">
    <location>
        <begin position="540"/>
        <end position="561"/>
    </location>
</feature>